<dbReference type="SUPFAM" id="SSF51569">
    <property type="entry name" value="Aldolase"/>
    <property type="match status" value="1"/>
</dbReference>
<evidence type="ECO:0000313" key="12">
    <source>
        <dbReference type="EMBL" id="EAR07813.1"/>
    </source>
</evidence>
<dbReference type="InterPro" id="IPR013785">
    <property type="entry name" value="Aldolase_TIM"/>
</dbReference>
<evidence type="ECO:0000256" key="1">
    <source>
        <dbReference type="ARBA" id="ARBA00000064"/>
    </source>
</evidence>
<dbReference type="AlphaFoldDB" id="A4BJ60"/>
<evidence type="ECO:0000256" key="4">
    <source>
        <dbReference type="ARBA" id="ARBA00012973"/>
    </source>
</evidence>
<dbReference type="NCBIfam" id="TIGR00970">
    <property type="entry name" value="leuA_yeast"/>
    <property type="match status" value="1"/>
</dbReference>
<feature type="binding site" evidence="10">
    <location>
        <position position="298"/>
    </location>
    <ligand>
        <name>Mg(2+)</name>
        <dbReference type="ChEBI" id="CHEBI:18420"/>
    </ligand>
</feature>
<dbReference type="RefSeq" id="WP_008048125.1">
    <property type="nucleotide sequence ID" value="NZ_CH724155.1"/>
</dbReference>
<evidence type="ECO:0000256" key="10">
    <source>
        <dbReference type="HAMAP-Rule" id="MF_00572"/>
    </source>
</evidence>
<evidence type="ECO:0000259" key="11">
    <source>
        <dbReference type="PROSITE" id="PS50991"/>
    </source>
</evidence>
<keyword evidence="10" id="KW-0963">Cytoplasm</keyword>
<dbReference type="UniPathway" id="UPA00048">
    <property type="reaction ID" value="UER00070"/>
</dbReference>
<reference evidence="12 13" key="1">
    <citation type="submission" date="2006-02" db="EMBL/GenBank/DDBJ databases">
        <authorList>
            <person name="Pinhassi J."/>
            <person name="Pedros-Alio C."/>
            <person name="Ferriera S."/>
            <person name="Johnson J."/>
            <person name="Kravitz S."/>
            <person name="Halpern A."/>
            <person name="Remington K."/>
            <person name="Beeson K."/>
            <person name="Tran B."/>
            <person name="Rogers Y.-H."/>
            <person name="Friedman R."/>
            <person name="Venter J.C."/>
        </authorList>
    </citation>
    <scope>NUCLEOTIDE SEQUENCE [LARGE SCALE GENOMIC DNA]</scope>
    <source>
        <strain evidence="12 13">MED297</strain>
    </source>
</reference>
<gene>
    <name evidence="10" type="primary">leuA</name>
    <name evidence="12" type="ORF">MED297_05194</name>
</gene>
<dbReference type="Proteomes" id="UP000005953">
    <property type="component" value="Unassembled WGS sequence"/>
</dbReference>
<dbReference type="PANTHER" id="PTHR46911">
    <property type="match status" value="1"/>
</dbReference>
<dbReference type="PROSITE" id="PS50991">
    <property type="entry name" value="PYR_CT"/>
    <property type="match status" value="1"/>
</dbReference>
<comment type="pathway">
    <text evidence="2 10">Amino-acid biosynthesis; L-leucine biosynthesis; L-leucine from 3-methyl-2-oxobutanoate: step 1/4.</text>
</comment>
<dbReference type="InterPro" id="IPR000891">
    <property type="entry name" value="PYR_CT"/>
</dbReference>
<evidence type="ECO:0000313" key="13">
    <source>
        <dbReference type="Proteomes" id="UP000005953"/>
    </source>
</evidence>
<dbReference type="InterPro" id="IPR005668">
    <property type="entry name" value="IPM_Synthase"/>
</dbReference>
<accession>A4BJ60</accession>
<keyword evidence="9 10" id="KW-0100">Branched-chain amino acid biosynthesis</keyword>
<dbReference type="EMBL" id="AAOE01000031">
    <property type="protein sequence ID" value="EAR07813.1"/>
    <property type="molecule type" value="Genomic_DNA"/>
</dbReference>
<dbReference type="Pfam" id="PF22615">
    <property type="entry name" value="IPMS_D2"/>
    <property type="match status" value="1"/>
</dbReference>
<comment type="subunit">
    <text evidence="10">Homodimer.</text>
</comment>
<dbReference type="GO" id="GO:0005737">
    <property type="term" value="C:cytoplasm"/>
    <property type="evidence" value="ECO:0007669"/>
    <property type="project" value="UniProtKB-SubCell"/>
</dbReference>
<dbReference type="Pfam" id="PF08502">
    <property type="entry name" value="LeuA_dimer"/>
    <property type="match status" value="1"/>
</dbReference>
<comment type="function">
    <text evidence="10">Catalyzes the condensation of the acetyl group of acetyl-CoA with 3-methyl-2-oxobutanoate (2-ketoisovalerate) to form 3-carboxy-3-hydroxy-4-methylpentanoate (2-isopropylmalate).</text>
</comment>
<evidence type="ECO:0000256" key="5">
    <source>
        <dbReference type="ARBA" id="ARBA00022430"/>
    </source>
</evidence>
<dbReference type="InterPro" id="IPR036230">
    <property type="entry name" value="LeuA_allosteric_dom_sf"/>
</dbReference>
<sequence>MSISQANDSKSVAQQMAEAGSFDHRKYKSYAPLALRDRTWPDKQLTKAPIWCSVDLRDGNQALIKPMTVEQKVRMFQLLVKLGFKQIEIGFPSAAQPEFEFARKLIEEDLIPDDVTIQVLTQAREHLIQKTYEALDGVKKAIVHVYNSTSTVQREQTFGMNKDEIARIAVQGAQWVQDYAAKYPQTEWTFQYSPESFTGTEVDYAIDVCNQVIETWNPQATKPVIINLPATVEMSTPNVFADQIEYMCRGLAQRDHVIVSLHTHNDRGCGVAATELGLMAGADRVEGALLGNGERTGNMDTVTLAMNLYSQGIDPELDFSNVQEMIDVCTDVTDLPVHPRHPWVGELVYTAFSGSHQDAIRKSLQYHNEKQLPHWEVAYLPINPADLGRDYEAVVRINSQSGKGGVAHVLERDHGIELPKWMHGHVSKIVQKAAEDAGAELRGPQIKKLFDENFIEVPDGWDLRGYDLSNQDSQTVATFRIEAAEPLELKGRGQGALEALADALSQHYGVTMKVTQFDEHALRQGTDSDAIASVCVTVDGEESVAAYIHEDTTTANLQALLSAVGRAAARVNLTARTAETA</sequence>
<dbReference type="InterPro" id="IPR054692">
    <property type="entry name" value="LeuA-like_post-cat"/>
</dbReference>
<feature type="binding site" evidence="10">
    <location>
        <position position="58"/>
    </location>
    <ligand>
        <name>Mg(2+)</name>
        <dbReference type="ChEBI" id="CHEBI:18420"/>
    </ligand>
</feature>
<organism evidence="12 13">
    <name type="scientific">Reinekea blandensis MED297</name>
    <dbReference type="NCBI Taxonomy" id="314283"/>
    <lineage>
        <taxon>Bacteria</taxon>
        <taxon>Pseudomonadati</taxon>
        <taxon>Pseudomonadota</taxon>
        <taxon>Gammaproteobacteria</taxon>
        <taxon>Oceanospirillales</taxon>
        <taxon>Saccharospirillaceae</taxon>
        <taxon>Reinekea</taxon>
    </lineage>
</organism>
<evidence type="ECO:0000256" key="6">
    <source>
        <dbReference type="ARBA" id="ARBA00022605"/>
    </source>
</evidence>
<dbReference type="Gene3D" id="3.20.20.70">
    <property type="entry name" value="Aldolase class I"/>
    <property type="match status" value="1"/>
</dbReference>
<feature type="region of interest" description="Regulatory domain" evidence="10">
    <location>
        <begin position="457"/>
        <end position="581"/>
    </location>
</feature>
<keyword evidence="13" id="KW-1185">Reference proteome</keyword>
<comment type="caution">
    <text evidence="12">The sequence shown here is derived from an EMBL/GenBank/DDBJ whole genome shotgun (WGS) entry which is preliminary data.</text>
</comment>
<evidence type="ECO:0000256" key="7">
    <source>
        <dbReference type="ARBA" id="ARBA00022679"/>
    </source>
</evidence>
<feature type="binding site" evidence="10">
    <location>
        <position position="264"/>
    </location>
    <ligand>
        <name>Mg(2+)</name>
        <dbReference type="ChEBI" id="CHEBI:18420"/>
    </ligand>
</feature>
<dbReference type="HAMAP" id="MF_00572">
    <property type="entry name" value="LeuA_type2"/>
    <property type="match status" value="1"/>
</dbReference>
<keyword evidence="5 10" id="KW-0432">Leucine biosynthesis</keyword>
<dbReference type="GO" id="GO:0009098">
    <property type="term" value="P:L-leucine biosynthetic process"/>
    <property type="evidence" value="ECO:0007669"/>
    <property type="project" value="UniProtKB-UniRule"/>
</dbReference>
<proteinExistence type="inferred from homology"/>
<keyword evidence="7 10" id="KW-0808">Transferase</keyword>
<comment type="similarity">
    <text evidence="3 10">Belongs to the alpha-IPM synthase/homocitrate synthase family. LeuA type 2 subfamily.</text>
</comment>
<dbReference type="Pfam" id="PF00682">
    <property type="entry name" value="HMGL-like"/>
    <property type="match status" value="1"/>
</dbReference>
<dbReference type="SUPFAM" id="SSF110921">
    <property type="entry name" value="2-isopropylmalate synthase LeuA, allosteric (dimerisation) domain"/>
    <property type="match status" value="1"/>
</dbReference>
<dbReference type="STRING" id="314283.MED297_05194"/>
<dbReference type="EC" id="2.3.3.13" evidence="4 10"/>
<comment type="cofactor">
    <cofactor evidence="10">
        <name>Mg(2+)</name>
        <dbReference type="ChEBI" id="CHEBI:18420"/>
    </cofactor>
</comment>
<dbReference type="SMART" id="SM00917">
    <property type="entry name" value="LeuA_dimer"/>
    <property type="match status" value="1"/>
</dbReference>
<dbReference type="SUPFAM" id="SSF89000">
    <property type="entry name" value="post-HMGL domain-like"/>
    <property type="match status" value="1"/>
</dbReference>
<keyword evidence="10" id="KW-0460">Magnesium</keyword>
<dbReference type="Gene3D" id="3.30.160.270">
    <property type="match status" value="1"/>
</dbReference>
<feature type="binding site" evidence="10">
    <location>
        <position position="262"/>
    </location>
    <ligand>
        <name>Mg(2+)</name>
        <dbReference type="ChEBI" id="CHEBI:18420"/>
    </ligand>
</feature>
<dbReference type="CDD" id="cd07942">
    <property type="entry name" value="DRE_TIM_LeuA"/>
    <property type="match status" value="1"/>
</dbReference>
<dbReference type="PANTHER" id="PTHR46911:SF1">
    <property type="entry name" value="2-ISOPROPYLMALATE SYNTHASE"/>
    <property type="match status" value="1"/>
</dbReference>
<dbReference type="InterPro" id="IPR013709">
    <property type="entry name" value="2-isopropylmalate_synth_dimer"/>
</dbReference>
<feature type="domain" description="Pyruvate carboxyltransferase" evidence="11">
    <location>
        <begin position="49"/>
        <end position="323"/>
    </location>
</feature>
<name>A4BJ60_9GAMM</name>
<comment type="catalytic activity">
    <reaction evidence="1 10">
        <text>3-methyl-2-oxobutanoate + acetyl-CoA + H2O = (2S)-2-isopropylmalate + CoA + H(+)</text>
        <dbReference type="Rhea" id="RHEA:21524"/>
        <dbReference type="ChEBI" id="CHEBI:1178"/>
        <dbReference type="ChEBI" id="CHEBI:11851"/>
        <dbReference type="ChEBI" id="CHEBI:15377"/>
        <dbReference type="ChEBI" id="CHEBI:15378"/>
        <dbReference type="ChEBI" id="CHEBI:57287"/>
        <dbReference type="ChEBI" id="CHEBI:57288"/>
        <dbReference type="EC" id="2.3.3.13"/>
    </reaction>
</comment>
<protein>
    <recommendedName>
        <fullName evidence="4 10">2-isopropylmalate synthase</fullName>
        <ecNumber evidence="4 10">2.3.3.13</ecNumber>
    </recommendedName>
    <alternativeName>
        <fullName evidence="10">Alpha-IPM synthase</fullName>
    </alternativeName>
    <alternativeName>
        <fullName evidence="10">Alpha-isopropylmalate synthase</fullName>
    </alternativeName>
</protein>
<dbReference type="GO" id="GO:0003985">
    <property type="term" value="F:acetyl-CoA C-acetyltransferase activity"/>
    <property type="evidence" value="ECO:0007669"/>
    <property type="project" value="UniProtKB-UniRule"/>
</dbReference>
<evidence type="ECO:0000256" key="2">
    <source>
        <dbReference type="ARBA" id="ARBA00004689"/>
    </source>
</evidence>
<dbReference type="GO" id="GO:0000287">
    <property type="term" value="F:magnesium ion binding"/>
    <property type="evidence" value="ECO:0007669"/>
    <property type="project" value="UniProtKB-UniRule"/>
</dbReference>
<dbReference type="InterPro" id="IPR002034">
    <property type="entry name" value="AIPM/Hcit_synth_CS"/>
</dbReference>
<dbReference type="InterPro" id="IPR039371">
    <property type="entry name" value="LeuA_N_DRE-TIM"/>
</dbReference>
<dbReference type="PROSITE" id="PS00816">
    <property type="entry name" value="AIPM_HOMOCIT_SYNTH_2"/>
    <property type="match status" value="1"/>
</dbReference>
<keyword evidence="8 10" id="KW-0479">Metal-binding</keyword>
<evidence type="ECO:0000256" key="8">
    <source>
        <dbReference type="ARBA" id="ARBA00022723"/>
    </source>
</evidence>
<dbReference type="PROSITE" id="PS00815">
    <property type="entry name" value="AIPM_HOMOCIT_SYNTH_1"/>
    <property type="match status" value="1"/>
</dbReference>
<dbReference type="GO" id="GO:0003852">
    <property type="term" value="F:2-isopropylmalate synthase activity"/>
    <property type="evidence" value="ECO:0007669"/>
    <property type="project" value="UniProtKB-UniRule"/>
</dbReference>
<comment type="subcellular location">
    <subcellularLocation>
        <location evidence="10">Cytoplasm</location>
    </subcellularLocation>
</comment>
<keyword evidence="6 10" id="KW-0028">Amino-acid biosynthesis</keyword>
<evidence type="ECO:0000256" key="9">
    <source>
        <dbReference type="ARBA" id="ARBA00023304"/>
    </source>
</evidence>
<dbReference type="NCBIfam" id="NF002991">
    <property type="entry name" value="PRK03739.1"/>
    <property type="match status" value="1"/>
</dbReference>
<dbReference type="HOGENOM" id="CLU_004588_3_0_6"/>
<evidence type="ECO:0000256" key="3">
    <source>
        <dbReference type="ARBA" id="ARBA00009767"/>
    </source>
</evidence>